<dbReference type="InterPro" id="IPR003591">
    <property type="entry name" value="Leu-rich_rpt_typical-subtyp"/>
</dbReference>
<evidence type="ECO:0000256" key="1">
    <source>
        <dbReference type="ARBA" id="ARBA00004251"/>
    </source>
</evidence>
<dbReference type="PANTHER" id="PTHR48063">
    <property type="entry name" value="LRR RECEPTOR-LIKE KINASE"/>
    <property type="match status" value="1"/>
</dbReference>
<dbReference type="Pfam" id="PF13516">
    <property type="entry name" value="LRR_6"/>
    <property type="match status" value="1"/>
</dbReference>
<protein>
    <recommendedName>
        <fullName evidence="3">non-specific serine/threonine protein kinase</fullName>
        <ecNumber evidence="3">2.7.11.1</ecNumber>
    </recommendedName>
</protein>
<evidence type="ECO:0000256" key="7">
    <source>
        <dbReference type="ARBA" id="ARBA00022679"/>
    </source>
</evidence>
<dbReference type="InterPro" id="IPR046956">
    <property type="entry name" value="RLP23-like"/>
</dbReference>
<evidence type="ECO:0000256" key="2">
    <source>
        <dbReference type="ARBA" id="ARBA00009592"/>
    </source>
</evidence>
<sequence length="1112" mass="125054">MAGLISPSLLALEHLQYLDISWNRLKGPDGRIPEFGRILEFGRIPEFIGSFRNLRYLNLSVMPLVGTVPPQLNNLSKLQFLDLSGCDMMNFKSGMAWIRHLPSLQYLDLTSVNLSAVDDWPHVMNTLPSLRFLYLSECRLQDANQSLPHLGNNLTRLESLDLSKNFLEYPVASCWFWNLTRLKHIILSWNYLSGQLPDTLEDMTSLQLLDLSYNRIDPFFDYDMFLSSEAPSNENHSYIDGITIMTTNLRNLCNLEILDPTHSLSSGNITELFDSMAQCPCRKLQELRLENNNITGILPKSMGLFYRLVYLQLTLNNITGDLPPEIAAKLVLLVVATAAACSISQPAATTAATNALEQQLRPDDTGVSCLPHERDALLTFKQGITSDDDGFLASWRRGQEEEEDCCRWRGVTCSNRTGHVVKLDLGDSGLQGQISPLISLEQLEYLDLSWNEFSGSFPAFVGCFKNLRYLNLSHTSFTGTFPRQLSIPSNVWNILTEFLTSPTRILLLAGEVPHQLGNLSNLRELDLGYSDMHATHISWLAHLHFLEYLDMTYINLSMVVDWTSVINSIPSLESLHLSCCSLPGTNQSMTPLNFTRLVELDVSHNDFGNPFSTSNALEFLGSMENLRYLDLSGTSLLSGGVPPQLGNLSNLRHLDLGFMPNMYSTDISWLTHLQKLEYLHMDRVNLSTITNWPLVVNMIPSLKVLYLRGCSLQSANQSLPHLNLTKLEDLDLSHNYFGHPIKSCWFWEVKGIKYLFLDETYLDGPFPEALEEMTSLQELNFRANGNLATMTVDLKKLCELEVLALFVSLSNGNITKFIDRLPKCTYTSLTMLELDHNNLTGELPNMMEHLTSLVTLTLVNNSISGTIPLGIMNLTSLALLSLTLNRLNGQIPLLPKSIFKLDVAMNNLSGHLPVEFGAPDLEVLDLSSNYITDLSRNNLDGTLPTWIGDLAGLRLLQLSHNMFYGDIPVNITNLTKLQLLNLAGNNLSGSIPQYLSNLIGMTLIYHARYGALRYYHYPESHEFLYDLPLVMKHQELKYRSYEVFDMVVIDMSLNHLTGEIPNEIISLHGLVNLNLSWNHLSGKIPENIGAMKSLESLDLSRNNISGEIPPIL</sequence>
<evidence type="ECO:0000313" key="18">
    <source>
        <dbReference type="EnsemblPlants" id="OGLUM11G16660.1"/>
    </source>
</evidence>
<evidence type="ECO:0000256" key="10">
    <source>
        <dbReference type="ARBA" id="ARBA00022737"/>
    </source>
</evidence>
<reference evidence="18" key="1">
    <citation type="submission" date="2015-04" db="UniProtKB">
        <authorList>
            <consortium name="EnsemblPlants"/>
        </authorList>
    </citation>
    <scope>IDENTIFICATION</scope>
</reference>
<dbReference type="PANTHER" id="PTHR48063:SF55">
    <property type="entry name" value="LEUCINE-RICH REPEAT-CONTAINING N-TERMINAL PLANT-TYPE DOMAIN-CONTAINING PROTEIN"/>
    <property type="match status" value="1"/>
</dbReference>
<dbReference type="Pfam" id="PF00560">
    <property type="entry name" value="LRR_1"/>
    <property type="match status" value="8"/>
</dbReference>
<comment type="subcellular location">
    <subcellularLocation>
        <location evidence="1">Cell membrane</location>
        <topology evidence="1">Single-pass type I membrane protein</topology>
    </subcellularLocation>
</comment>
<dbReference type="SMART" id="SM00369">
    <property type="entry name" value="LRR_TYP"/>
    <property type="match status" value="12"/>
</dbReference>
<evidence type="ECO:0000256" key="3">
    <source>
        <dbReference type="ARBA" id="ARBA00012513"/>
    </source>
</evidence>
<evidence type="ECO:0000256" key="9">
    <source>
        <dbReference type="ARBA" id="ARBA00022729"/>
    </source>
</evidence>
<dbReference type="InterPro" id="IPR013210">
    <property type="entry name" value="LRR_N_plant-typ"/>
</dbReference>
<evidence type="ECO:0000256" key="16">
    <source>
        <dbReference type="ARBA" id="ARBA00048679"/>
    </source>
</evidence>
<evidence type="ECO:0000256" key="6">
    <source>
        <dbReference type="ARBA" id="ARBA00022614"/>
    </source>
</evidence>
<name>A0A0E0BKA9_9ORYZ</name>
<feature type="domain" description="Leucine-rich repeat-containing N-terminal plant-type" evidence="17">
    <location>
        <begin position="371"/>
        <end position="414"/>
    </location>
</feature>
<comment type="catalytic activity">
    <reaction evidence="16">
        <text>L-seryl-[protein] + ATP = O-phospho-L-seryl-[protein] + ADP + H(+)</text>
        <dbReference type="Rhea" id="RHEA:17989"/>
        <dbReference type="Rhea" id="RHEA-COMP:9863"/>
        <dbReference type="Rhea" id="RHEA-COMP:11604"/>
        <dbReference type="ChEBI" id="CHEBI:15378"/>
        <dbReference type="ChEBI" id="CHEBI:29999"/>
        <dbReference type="ChEBI" id="CHEBI:30616"/>
        <dbReference type="ChEBI" id="CHEBI:83421"/>
        <dbReference type="ChEBI" id="CHEBI:456216"/>
        <dbReference type="EC" id="2.7.11.1"/>
    </reaction>
</comment>
<comment type="catalytic activity">
    <reaction evidence="15">
        <text>L-threonyl-[protein] + ATP = O-phospho-L-threonyl-[protein] + ADP + H(+)</text>
        <dbReference type="Rhea" id="RHEA:46608"/>
        <dbReference type="Rhea" id="RHEA-COMP:11060"/>
        <dbReference type="Rhea" id="RHEA-COMP:11605"/>
        <dbReference type="ChEBI" id="CHEBI:15378"/>
        <dbReference type="ChEBI" id="CHEBI:30013"/>
        <dbReference type="ChEBI" id="CHEBI:30616"/>
        <dbReference type="ChEBI" id="CHEBI:61977"/>
        <dbReference type="ChEBI" id="CHEBI:456216"/>
        <dbReference type="EC" id="2.7.11.1"/>
    </reaction>
</comment>
<comment type="similarity">
    <text evidence="2">Belongs to the RLP family.</text>
</comment>
<evidence type="ECO:0000259" key="17">
    <source>
        <dbReference type="Pfam" id="PF08263"/>
    </source>
</evidence>
<dbReference type="Gene3D" id="3.80.10.10">
    <property type="entry name" value="Ribonuclease Inhibitor"/>
    <property type="match status" value="8"/>
</dbReference>
<keyword evidence="6" id="KW-0433">Leucine-rich repeat</keyword>
<keyword evidence="8" id="KW-0812">Transmembrane</keyword>
<dbReference type="FunFam" id="3.80.10.10:FF:000649">
    <property type="entry name" value="Leucine Rich Repeat family protein"/>
    <property type="match status" value="2"/>
</dbReference>
<keyword evidence="11" id="KW-0418">Kinase</keyword>
<dbReference type="GO" id="GO:0004674">
    <property type="term" value="F:protein serine/threonine kinase activity"/>
    <property type="evidence" value="ECO:0007669"/>
    <property type="project" value="UniProtKB-KW"/>
</dbReference>
<keyword evidence="19" id="KW-1185">Reference proteome</keyword>
<dbReference type="SUPFAM" id="SSF52047">
    <property type="entry name" value="RNI-like"/>
    <property type="match status" value="1"/>
</dbReference>
<dbReference type="InterPro" id="IPR001611">
    <property type="entry name" value="Leu-rich_rpt"/>
</dbReference>
<keyword evidence="14" id="KW-0325">Glycoprotein</keyword>
<dbReference type="FunFam" id="3.80.10.10:FF:000041">
    <property type="entry name" value="LRR receptor-like serine/threonine-protein kinase ERECTA"/>
    <property type="match status" value="1"/>
</dbReference>
<evidence type="ECO:0000256" key="4">
    <source>
        <dbReference type="ARBA" id="ARBA00022475"/>
    </source>
</evidence>
<dbReference type="GO" id="GO:0005886">
    <property type="term" value="C:plasma membrane"/>
    <property type="evidence" value="ECO:0007669"/>
    <property type="project" value="UniProtKB-SubCell"/>
</dbReference>
<organism evidence="18">
    <name type="scientific">Oryza glumipatula</name>
    <dbReference type="NCBI Taxonomy" id="40148"/>
    <lineage>
        <taxon>Eukaryota</taxon>
        <taxon>Viridiplantae</taxon>
        <taxon>Streptophyta</taxon>
        <taxon>Embryophyta</taxon>
        <taxon>Tracheophyta</taxon>
        <taxon>Spermatophyta</taxon>
        <taxon>Magnoliopsida</taxon>
        <taxon>Liliopsida</taxon>
        <taxon>Poales</taxon>
        <taxon>Poaceae</taxon>
        <taxon>BOP clade</taxon>
        <taxon>Oryzoideae</taxon>
        <taxon>Oryzeae</taxon>
        <taxon>Oryzinae</taxon>
        <taxon>Oryza</taxon>
    </lineage>
</organism>
<evidence type="ECO:0000256" key="8">
    <source>
        <dbReference type="ARBA" id="ARBA00022692"/>
    </source>
</evidence>
<dbReference type="Pfam" id="PF08263">
    <property type="entry name" value="LRRNT_2"/>
    <property type="match status" value="1"/>
</dbReference>
<dbReference type="STRING" id="40148.A0A0E0BKA9"/>
<dbReference type="HOGENOM" id="CLU_263264_0_0_1"/>
<dbReference type="Pfam" id="PF13855">
    <property type="entry name" value="LRR_8"/>
    <property type="match status" value="1"/>
</dbReference>
<keyword evidence="9" id="KW-0732">Signal</keyword>
<keyword evidence="4" id="KW-1003">Cell membrane</keyword>
<dbReference type="SUPFAM" id="SSF52058">
    <property type="entry name" value="L domain-like"/>
    <property type="match status" value="2"/>
</dbReference>
<evidence type="ECO:0000256" key="14">
    <source>
        <dbReference type="ARBA" id="ARBA00023180"/>
    </source>
</evidence>
<keyword evidence="12" id="KW-1133">Transmembrane helix</keyword>
<dbReference type="AlphaFoldDB" id="A0A0E0BKA9"/>
<evidence type="ECO:0000313" key="19">
    <source>
        <dbReference type="Proteomes" id="UP000026961"/>
    </source>
</evidence>
<dbReference type="EnsemblPlants" id="OGLUM11G16660.1">
    <property type="protein sequence ID" value="OGLUM11G16660.1"/>
    <property type="gene ID" value="OGLUM11G16660"/>
</dbReference>
<evidence type="ECO:0000256" key="12">
    <source>
        <dbReference type="ARBA" id="ARBA00022989"/>
    </source>
</evidence>
<reference evidence="18" key="2">
    <citation type="submission" date="2018-05" db="EMBL/GenBank/DDBJ databases">
        <title>OgluRS3 (Oryza glumaepatula Reference Sequence Version 3).</title>
        <authorList>
            <person name="Zhang J."/>
            <person name="Kudrna D."/>
            <person name="Lee S."/>
            <person name="Talag J."/>
            <person name="Welchert J."/>
            <person name="Wing R.A."/>
        </authorList>
    </citation>
    <scope>NUCLEOTIDE SEQUENCE [LARGE SCALE GENOMIC DNA]</scope>
</reference>
<evidence type="ECO:0000256" key="15">
    <source>
        <dbReference type="ARBA" id="ARBA00047899"/>
    </source>
</evidence>
<dbReference type="Proteomes" id="UP000026961">
    <property type="component" value="Chromosome 11"/>
</dbReference>
<keyword evidence="10" id="KW-0677">Repeat</keyword>
<keyword evidence="13" id="KW-0472">Membrane</keyword>
<keyword evidence="5" id="KW-0723">Serine/threonine-protein kinase</keyword>
<evidence type="ECO:0000256" key="5">
    <source>
        <dbReference type="ARBA" id="ARBA00022527"/>
    </source>
</evidence>
<dbReference type="EC" id="2.7.11.1" evidence="3"/>
<accession>A0A0E0BKA9</accession>
<proteinExistence type="inferred from homology"/>
<keyword evidence="7" id="KW-0808">Transferase</keyword>
<dbReference type="InterPro" id="IPR032675">
    <property type="entry name" value="LRR_dom_sf"/>
</dbReference>
<evidence type="ECO:0000256" key="13">
    <source>
        <dbReference type="ARBA" id="ARBA00023136"/>
    </source>
</evidence>
<dbReference type="PROSITE" id="PS51450">
    <property type="entry name" value="LRR"/>
    <property type="match status" value="2"/>
</dbReference>
<evidence type="ECO:0000256" key="11">
    <source>
        <dbReference type="ARBA" id="ARBA00022777"/>
    </source>
</evidence>
<dbReference type="Gramene" id="OGLUM11G16660.1">
    <property type="protein sequence ID" value="OGLUM11G16660.1"/>
    <property type="gene ID" value="OGLUM11G16660"/>
</dbReference>
<dbReference type="eggNOG" id="KOG0619">
    <property type="taxonomic scope" value="Eukaryota"/>
</dbReference>